<sequence>MPCTNSYCMIVPGQLLRKKKSVAQRVTTAYLSAADMLELLQQIQYQFFTNSLTAEDAVDNEPLFGVGENADY</sequence>
<reference evidence="1 2" key="1">
    <citation type="submission" date="2024-05" db="EMBL/GenBank/DDBJ databases">
        <title>Genetic variation in Jamaican populations of the coffee berry borer (Hypothenemus hampei).</title>
        <authorList>
            <person name="Errbii M."/>
            <person name="Myrie A."/>
        </authorList>
    </citation>
    <scope>NUCLEOTIDE SEQUENCE [LARGE SCALE GENOMIC DNA]</scope>
    <source>
        <strain evidence="1">JA-Hopewell-2020-01-JO</strain>
        <tissue evidence="1">Whole body</tissue>
    </source>
</reference>
<evidence type="ECO:0000313" key="2">
    <source>
        <dbReference type="Proteomes" id="UP001566132"/>
    </source>
</evidence>
<protein>
    <submittedName>
        <fullName evidence="1">Uncharacterized protein</fullName>
    </submittedName>
</protein>
<evidence type="ECO:0000313" key="1">
    <source>
        <dbReference type="EMBL" id="KAL1502638.1"/>
    </source>
</evidence>
<accession>A0ABD1EV12</accession>
<dbReference type="EMBL" id="JBDJPC010000005">
    <property type="protein sequence ID" value="KAL1502638.1"/>
    <property type="molecule type" value="Genomic_DNA"/>
</dbReference>
<name>A0ABD1EV12_HYPHA</name>
<organism evidence="1 2">
    <name type="scientific">Hypothenemus hampei</name>
    <name type="common">Coffee berry borer</name>
    <dbReference type="NCBI Taxonomy" id="57062"/>
    <lineage>
        <taxon>Eukaryota</taxon>
        <taxon>Metazoa</taxon>
        <taxon>Ecdysozoa</taxon>
        <taxon>Arthropoda</taxon>
        <taxon>Hexapoda</taxon>
        <taxon>Insecta</taxon>
        <taxon>Pterygota</taxon>
        <taxon>Neoptera</taxon>
        <taxon>Endopterygota</taxon>
        <taxon>Coleoptera</taxon>
        <taxon>Polyphaga</taxon>
        <taxon>Cucujiformia</taxon>
        <taxon>Curculionidae</taxon>
        <taxon>Scolytinae</taxon>
        <taxon>Hypothenemus</taxon>
    </lineage>
</organism>
<dbReference type="AlphaFoldDB" id="A0ABD1EV12"/>
<gene>
    <name evidence="1" type="ORF">ABEB36_007752</name>
</gene>
<dbReference type="Proteomes" id="UP001566132">
    <property type="component" value="Unassembled WGS sequence"/>
</dbReference>
<proteinExistence type="predicted"/>
<comment type="caution">
    <text evidence="1">The sequence shown here is derived from an EMBL/GenBank/DDBJ whole genome shotgun (WGS) entry which is preliminary data.</text>
</comment>
<keyword evidence="2" id="KW-1185">Reference proteome</keyword>